<protein>
    <submittedName>
        <fullName evidence="2">Glyoxalase</fullName>
    </submittedName>
</protein>
<gene>
    <name evidence="2" type="ORF">ACM01_09640</name>
</gene>
<proteinExistence type="predicted"/>
<dbReference type="OrthoDB" id="4265398at2"/>
<dbReference type="PATRIC" id="fig|1938.3.peg.7018"/>
<dbReference type="InterPro" id="IPR004360">
    <property type="entry name" value="Glyas_Fos-R_dOase_dom"/>
</dbReference>
<accession>A0A0J7ZJP3</accession>
<reference evidence="2 3" key="1">
    <citation type="submission" date="2015-06" db="EMBL/GenBank/DDBJ databases">
        <authorList>
            <person name="Ju K.-S."/>
            <person name="Doroghazi J.R."/>
            <person name="Metcalf W.W."/>
        </authorList>
    </citation>
    <scope>NUCLEOTIDE SEQUENCE [LARGE SCALE GENOMIC DNA]</scope>
    <source>
        <strain evidence="2 3">NRRL 3414</strain>
    </source>
</reference>
<dbReference type="RefSeq" id="WP_048580690.1">
    <property type="nucleotide sequence ID" value="NZ_LFNT01000007.1"/>
</dbReference>
<dbReference type="EMBL" id="LFNT01000007">
    <property type="protein sequence ID" value="KMS75647.1"/>
    <property type="molecule type" value="Genomic_DNA"/>
</dbReference>
<dbReference type="PANTHER" id="PTHR36503">
    <property type="entry name" value="BLR2520 PROTEIN"/>
    <property type="match status" value="1"/>
</dbReference>
<feature type="domain" description="VOC" evidence="1">
    <location>
        <begin position="8"/>
        <end position="132"/>
    </location>
</feature>
<comment type="caution">
    <text evidence="2">The sequence shown here is derived from an EMBL/GenBank/DDBJ whole genome shotgun (WGS) entry which is preliminary data.</text>
</comment>
<evidence type="ECO:0000259" key="1">
    <source>
        <dbReference type="PROSITE" id="PS51819"/>
    </source>
</evidence>
<dbReference type="PANTHER" id="PTHR36503:SF2">
    <property type="entry name" value="BLR2408 PROTEIN"/>
    <property type="match status" value="1"/>
</dbReference>
<dbReference type="PROSITE" id="PS51819">
    <property type="entry name" value="VOC"/>
    <property type="match status" value="1"/>
</dbReference>
<dbReference type="Proteomes" id="UP000037432">
    <property type="component" value="Unassembled WGS sequence"/>
</dbReference>
<organism evidence="2 3">
    <name type="scientific">Streptomyces viridochromogenes</name>
    <dbReference type="NCBI Taxonomy" id="1938"/>
    <lineage>
        <taxon>Bacteria</taxon>
        <taxon>Bacillati</taxon>
        <taxon>Actinomycetota</taxon>
        <taxon>Actinomycetes</taxon>
        <taxon>Kitasatosporales</taxon>
        <taxon>Streptomycetaceae</taxon>
        <taxon>Streptomyces</taxon>
    </lineage>
</organism>
<dbReference type="InterPro" id="IPR037523">
    <property type="entry name" value="VOC_core"/>
</dbReference>
<dbReference type="InterPro" id="IPR029068">
    <property type="entry name" value="Glyas_Bleomycin-R_OHBP_Dase"/>
</dbReference>
<dbReference type="CDD" id="cd09012">
    <property type="entry name" value="VOC_like"/>
    <property type="match status" value="1"/>
</dbReference>
<evidence type="ECO:0000313" key="3">
    <source>
        <dbReference type="Proteomes" id="UP000037432"/>
    </source>
</evidence>
<dbReference type="SUPFAM" id="SSF54593">
    <property type="entry name" value="Glyoxalase/Bleomycin resistance protein/Dihydroxybiphenyl dioxygenase"/>
    <property type="match status" value="1"/>
</dbReference>
<dbReference type="AlphaFoldDB" id="A0A0J7ZJP3"/>
<name>A0A0J7ZJP3_STRVR</name>
<dbReference type="Pfam" id="PF00903">
    <property type="entry name" value="Glyoxalase"/>
    <property type="match status" value="1"/>
</dbReference>
<dbReference type="Gene3D" id="3.10.180.10">
    <property type="entry name" value="2,3-Dihydroxybiphenyl 1,2-Dioxygenase, domain 1"/>
    <property type="match status" value="1"/>
</dbReference>
<sequence>MTAPAYQQMIFLNLPVNDLDASKKFFTELGYSINEQFSDDTTASVVISETIVAMVHTHEKYAQFTKKQIADAAKTSEVLIALSSESREKVDELVDKAVAAGGSVSGETQDHGFMYGRAFDDLDGHTWEVVWMDPSAIEG</sequence>
<evidence type="ECO:0000313" key="2">
    <source>
        <dbReference type="EMBL" id="KMS75647.1"/>
    </source>
</evidence>